<protein>
    <submittedName>
        <fullName evidence="9">IscS subfamily cysteine desulfurase</fullName>
    </submittedName>
</protein>
<accession>A0ABT2WDH7</accession>
<comment type="cofactor">
    <cofactor evidence="1 7">
        <name>pyridoxal 5'-phosphate</name>
        <dbReference type="ChEBI" id="CHEBI:597326"/>
    </cofactor>
</comment>
<evidence type="ECO:0000313" key="9">
    <source>
        <dbReference type="EMBL" id="MCU9593713.1"/>
    </source>
</evidence>
<evidence type="ECO:0000256" key="5">
    <source>
        <dbReference type="ARBA" id="ARBA00023004"/>
    </source>
</evidence>
<dbReference type="PANTHER" id="PTHR11601">
    <property type="entry name" value="CYSTEINE DESULFURYLASE FAMILY MEMBER"/>
    <property type="match status" value="1"/>
</dbReference>
<organism evidence="9 10">
    <name type="scientific">Pallidibacillus thermolactis</name>
    <dbReference type="NCBI Taxonomy" id="251051"/>
    <lineage>
        <taxon>Bacteria</taxon>
        <taxon>Bacillati</taxon>
        <taxon>Bacillota</taxon>
        <taxon>Bacilli</taxon>
        <taxon>Bacillales</taxon>
        <taxon>Bacillaceae</taxon>
        <taxon>Pallidibacillus</taxon>
    </lineage>
</organism>
<evidence type="ECO:0000259" key="8">
    <source>
        <dbReference type="Pfam" id="PF00266"/>
    </source>
</evidence>
<proteinExistence type="inferred from homology"/>
<evidence type="ECO:0000256" key="4">
    <source>
        <dbReference type="ARBA" id="ARBA00022898"/>
    </source>
</evidence>
<dbReference type="InterPro" id="IPR015424">
    <property type="entry name" value="PyrdxlP-dep_Trfase"/>
</dbReference>
<keyword evidence="10" id="KW-1185">Reference proteome</keyword>
<dbReference type="Proteomes" id="UP001208656">
    <property type="component" value="Unassembled WGS sequence"/>
</dbReference>
<dbReference type="SUPFAM" id="SSF53383">
    <property type="entry name" value="PLP-dependent transferases"/>
    <property type="match status" value="1"/>
</dbReference>
<dbReference type="RefSeq" id="WP_263061156.1">
    <property type="nucleotide sequence ID" value="NZ_JAOUSE010000007.1"/>
</dbReference>
<dbReference type="PIRSF" id="PIRSF005572">
    <property type="entry name" value="NifS"/>
    <property type="match status" value="1"/>
</dbReference>
<comment type="caution">
    <text evidence="9">The sequence shown here is derived from an EMBL/GenBank/DDBJ whole genome shotgun (WGS) entry which is preliminary data.</text>
</comment>
<dbReference type="NCBIfam" id="NF002806">
    <property type="entry name" value="PRK02948.1"/>
    <property type="match status" value="1"/>
</dbReference>
<keyword evidence="6" id="KW-0411">Iron-sulfur</keyword>
<evidence type="ECO:0000256" key="2">
    <source>
        <dbReference type="ARBA" id="ARBA00006490"/>
    </source>
</evidence>
<dbReference type="InterPro" id="IPR015422">
    <property type="entry name" value="PyrdxlP-dep_Trfase_small"/>
</dbReference>
<evidence type="ECO:0000256" key="6">
    <source>
        <dbReference type="ARBA" id="ARBA00023014"/>
    </source>
</evidence>
<evidence type="ECO:0000256" key="7">
    <source>
        <dbReference type="RuleBase" id="RU004504"/>
    </source>
</evidence>
<evidence type="ECO:0000313" key="10">
    <source>
        <dbReference type="Proteomes" id="UP001208656"/>
    </source>
</evidence>
<dbReference type="InterPro" id="IPR015421">
    <property type="entry name" value="PyrdxlP-dep_Trfase_major"/>
</dbReference>
<dbReference type="Pfam" id="PF00266">
    <property type="entry name" value="Aminotran_5"/>
    <property type="match status" value="1"/>
</dbReference>
<dbReference type="Gene3D" id="3.40.640.10">
    <property type="entry name" value="Type I PLP-dependent aspartate aminotransferase-like (Major domain)"/>
    <property type="match status" value="1"/>
</dbReference>
<dbReference type="InterPro" id="IPR016454">
    <property type="entry name" value="Cysteine_dSase"/>
</dbReference>
<dbReference type="PROSITE" id="PS00595">
    <property type="entry name" value="AA_TRANSFER_CLASS_5"/>
    <property type="match status" value="1"/>
</dbReference>
<keyword evidence="3" id="KW-0479">Metal-binding</keyword>
<reference evidence="9 10" key="1">
    <citation type="submission" date="2022-10" db="EMBL/GenBank/DDBJ databases">
        <title>Description of Fervidibacillus gen. nov. in the family Fervidibacillaceae fam. nov. with two species, Fervidibacillus albus sp. nov., and Fervidibacillus halotolerans sp. nov., isolated from tidal flat sediments.</title>
        <authorList>
            <person name="Kwon K.K."/>
            <person name="Yang S.-H."/>
        </authorList>
    </citation>
    <scope>NUCLEOTIDE SEQUENCE [LARGE SCALE GENOMIC DNA]</scope>
    <source>
        <strain evidence="9 10">DSM 23332</strain>
    </source>
</reference>
<dbReference type="Gene3D" id="1.10.260.50">
    <property type="match status" value="1"/>
</dbReference>
<comment type="similarity">
    <text evidence="2">Belongs to the class-V pyridoxal-phosphate-dependent aminotransferase family. NifS/IscS subfamily.</text>
</comment>
<keyword evidence="4" id="KW-0663">Pyridoxal phosphate</keyword>
<dbReference type="Gene3D" id="3.90.1150.10">
    <property type="entry name" value="Aspartate Aminotransferase, domain 1"/>
    <property type="match status" value="1"/>
</dbReference>
<evidence type="ECO:0000256" key="1">
    <source>
        <dbReference type="ARBA" id="ARBA00001933"/>
    </source>
</evidence>
<name>A0ABT2WDH7_9BACI</name>
<dbReference type="InterPro" id="IPR020578">
    <property type="entry name" value="Aminotrans_V_PyrdxlP_BS"/>
</dbReference>
<dbReference type="PANTHER" id="PTHR11601:SF36">
    <property type="entry name" value="CYSTEINE DESULFURASE NIFS-RELATED"/>
    <property type="match status" value="1"/>
</dbReference>
<gene>
    <name evidence="9" type="ORF">OEV82_04470</name>
</gene>
<dbReference type="EMBL" id="JAOUSE010000007">
    <property type="protein sequence ID" value="MCU9593713.1"/>
    <property type="molecule type" value="Genomic_DNA"/>
</dbReference>
<keyword evidence="5" id="KW-0408">Iron</keyword>
<dbReference type="InterPro" id="IPR000192">
    <property type="entry name" value="Aminotrans_V_dom"/>
</dbReference>
<evidence type="ECO:0000256" key="3">
    <source>
        <dbReference type="ARBA" id="ARBA00022723"/>
    </source>
</evidence>
<sequence length="386" mass="42734">MIYLDYAATTPMSDEALEVFQQAAKKFYGNSSSLHDIGSNANILLETCRCKLASLLNVDKNGIYFTSGGSESNILALQSIIDSHRKNGNHLITSVCEHPSVYYFFKKLEKQGFEVTYLPINEYGVIDLNCLKQSIKSTTILASIQYANSEIGTIQPIDAISEILHNHNVIFHCDAVQAFGKISIDINKQKIDALSISSHKVYGPKGVGAVYINPNLSWNAQIPGTTHEKGFRPGTINVPGIASFTAAATNTCEMMIEERKRLAEIRNEIIRLLKTNVPMEIVVEGDPTNHLPNILGLRITGMEGQLVMLEANRHGLAISTGSACSITNQKPSRTIKSLGRTEAECYEFIRISFGRYTTNQHIQPIINILKKITSEHKSKLRYSVSN</sequence>
<feature type="domain" description="Aminotransferase class V" evidence="8">
    <location>
        <begin position="2"/>
        <end position="363"/>
    </location>
</feature>